<evidence type="ECO:0000313" key="2">
    <source>
        <dbReference type="Proteomes" id="UP001054945"/>
    </source>
</evidence>
<accession>A0AAV4Q855</accession>
<dbReference type="AlphaFoldDB" id="A0AAV4Q855"/>
<dbReference type="Proteomes" id="UP001054945">
    <property type="component" value="Unassembled WGS sequence"/>
</dbReference>
<reference evidence="1 2" key="1">
    <citation type="submission" date="2021-06" db="EMBL/GenBank/DDBJ databases">
        <title>Caerostris extrusa draft genome.</title>
        <authorList>
            <person name="Kono N."/>
            <person name="Arakawa K."/>
        </authorList>
    </citation>
    <scope>NUCLEOTIDE SEQUENCE [LARGE SCALE GENOMIC DNA]</scope>
</reference>
<comment type="caution">
    <text evidence="1">The sequence shown here is derived from an EMBL/GenBank/DDBJ whole genome shotgun (WGS) entry which is preliminary data.</text>
</comment>
<name>A0AAV4Q855_CAEEX</name>
<sequence>MLHSSFQFLSNMQLMSTFLLAADRPGEAPATKIRFSKGFAFANLDAANEFDEQREEVLPRERGWTITWKCAKVWTWWGSTFKSTWLPSPNPTGCLGNDTLFSLDLRYLTKGPNMGFEP</sequence>
<dbReference type="EMBL" id="BPLR01005680">
    <property type="protein sequence ID" value="GIY04175.1"/>
    <property type="molecule type" value="Genomic_DNA"/>
</dbReference>
<protein>
    <submittedName>
        <fullName evidence="1">Uncharacterized protein</fullName>
    </submittedName>
</protein>
<keyword evidence="2" id="KW-1185">Reference proteome</keyword>
<proteinExistence type="predicted"/>
<evidence type="ECO:0000313" key="1">
    <source>
        <dbReference type="EMBL" id="GIY04175.1"/>
    </source>
</evidence>
<gene>
    <name evidence="1" type="ORF">CEXT_693591</name>
</gene>
<organism evidence="1 2">
    <name type="scientific">Caerostris extrusa</name>
    <name type="common">Bark spider</name>
    <name type="synonym">Caerostris bankana</name>
    <dbReference type="NCBI Taxonomy" id="172846"/>
    <lineage>
        <taxon>Eukaryota</taxon>
        <taxon>Metazoa</taxon>
        <taxon>Ecdysozoa</taxon>
        <taxon>Arthropoda</taxon>
        <taxon>Chelicerata</taxon>
        <taxon>Arachnida</taxon>
        <taxon>Araneae</taxon>
        <taxon>Araneomorphae</taxon>
        <taxon>Entelegynae</taxon>
        <taxon>Araneoidea</taxon>
        <taxon>Araneidae</taxon>
        <taxon>Caerostris</taxon>
    </lineage>
</organism>